<feature type="domain" description="Spore germination protein N-terminal" evidence="9">
    <location>
        <begin position="22"/>
        <end position="185"/>
    </location>
</feature>
<dbReference type="PROSITE" id="PS51257">
    <property type="entry name" value="PROKAR_LIPOPROTEIN"/>
    <property type="match status" value="1"/>
</dbReference>
<dbReference type="NCBIfam" id="TIGR02887">
    <property type="entry name" value="spore_ger_x_C"/>
    <property type="match status" value="1"/>
</dbReference>
<evidence type="ECO:0000256" key="5">
    <source>
        <dbReference type="ARBA" id="ARBA00023136"/>
    </source>
</evidence>
<keyword evidence="5" id="KW-0472">Membrane</keyword>
<dbReference type="Gene3D" id="3.30.300.210">
    <property type="entry name" value="Nutrient germinant receptor protein C, domain 3"/>
    <property type="match status" value="1"/>
</dbReference>
<feature type="domain" description="Spore germination GerAC-like C-terminal" evidence="8">
    <location>
        <begin position="195"/>
        <end position="355"/>
    </location>
</feature>
<dbReference type="GO" id="GO:0009847">
    <property type="term" value="P:spore germination"/>
    <property type="evidence" value="ECO:0007669"/>
    <property type="project" value="InterPro"/>
</dbReference>
<dbReference type="InterPro" id="IPR057336">
    <property type="entry name" value="GerAC_N"/>
</dbReference>
<keyword evidence="7" id="KW-0449">Lipoprotein</keyword>
<protein>
    <submittedName>
        <fullName evidence="10">Ger(X)C family spore germination protein</fullName>
    </submittedName>
</protein>
<evidence type="ECO:0000313" key="11">
    <source>
        <dbReference type="Proteomes" id="UP000293846"/>
    </source>
</evidence>
<gene>
    <name evidence="10" type="ORF">E0Y62_08070</name>
</gene>
<keyword evidence="4" id="KW-0732">Signal</keyword>
<evidence type="ECO:0000256" key="6">
    <source>
        <dbReference type="ARBA" id="ARBA00023139"/>
    </source>
</evidence>
<dbReference type="AlphaFoldDB" id="A0A4V2NUJ8"/>
<dbReference type="Proteomes" id="UP000293846">
    <property type="component" value="Unassembled WGS sequence"/>
</dbReference>
<dbReference type="EMBL" id="SJTH01000007">
    <property type="protein sequence ID" value="TCJ04748.1"/>
    <property type="molecule type" value="Genomic_DNA"/>
</dbReference>
<dbReference type="Pfam" id="PF05504">
    <property type="entry name" value="Spore_GerAC"/>
    <property type="match status" value="1"/>
</dbReference>
<keyword evidence="6" id="KW-0564">Palmitate</keyword>
<evidence type="ECO:0000256" key="1">
    <source>
        <dbReference type="ARBA" id="ARBA00004635"/>
    </source>
</evidence>
<dbReference type="OrthoDB" id="2592518at2"/>
<comment type="similarity">
    <text evidence="2">Belongs to the GerABKC lipoprotein family.</text>
</comment>
<dbReference type="PANTHER" id="PTHR35789:SF1">
    <property type="entry name" value="SPORE GERMINATION PROTEIN B3"/>
    <property type="match status" value="1"/>
</dbReference>
<dbReference type="RefSeq" id="WP_057763530.1">
    <property type="nucleotide sequence ID" value="NZ_LMBX01000008.1"/>
</dbReference>
<proteinExistence type="inferred from homology"/>
<dbReference type="Pfam" id="PF25198">
    <property type="entry name" value="Spore_GerAC_N"/>
    <property type="match status" value="1"/>
</dbReference>
<comment type="subcellular location">
    <subcellularLocation>
        <location evidence="1">Membrane</location>
        <topology evidence="1">Lipid-anchor</topology>
    </subcellularLocation>
</comment>
<reference evidence="10 11" key="1">
    <citation type="submission" date="2019-03" db="EMBL/GenBank/DDBJ databases">
        <authorList>
            <person name="Jensen L."/>
            <person name="Storgaard J."/>
            <person name="Sulaj E."/>
            <person name="Schramm A."/>
            <person name="Marshall I.P.G."/>
        </authorList>
    </citation>
    <scope>NUCLEOTIDE SEQUENCE [LARGE SCALE GENOMIC DNA]</scope>
    <source>
        <strain evidence="10 11">2017H2G3</strain>
    </source>
</reference>
<evidence type="ECO:0000256" key="4">
    <source>
        <dbReference type="ARBA" id="ARBA00022729"/>
    </source>
</evidence>
<evidence type="ECO:0000259" key="8">
    <source>
        <dbReference type="Pfam" id="PF05504"/>
    </source>
</evidence>
<evidence type="ECO:0000259" key="9">
    <source>
        <dbReference type="Pfam" id="PF25198"/>
    </source>
</evidence>
<organism evidence="10 11">
    <name type="scientific">Cytobacillus praedii</name>
    <dbReference type="NCBI Taxonomy" id="1742358"/>
    <lineage>
        <taxon>Bacteria</taxon>
        <taxon>Bacillati</taxon>
        <taxon>Bacillota</taxon>
        <taxon>Bacilli</taxon>
        <taxon>Bacillales</taxon>
        <taxon>Bacillaceae</taxon>
        <taxon>Cytobacillus</taxon>
    </lineage>
</organism>
<dbReference type="GO" id="GO:0016020">
    <property type="term" value="C:membrane"/>
    <property type="evidence" value="ECO:0007669"/>
    <property type="project" value="UniProtKB-SubCell"/>
</dbReference>
<dbReference type="InterPro" id="IPR038501">
    <property type="entry name" value="Spore_GerAC_C_sf"/>
</dbReference>
<evidence type="ECO:0000256" key="2">
    <source>
        <dbReference type="ARBA" id="ARBA00007886"/>
    </source>
</evidence>
<dbReference type="InterPro" id="IPR008844">
    <property type="entry name" value="Spore_GerAC-like"/>
</dbReference>
<name>A0A4V2NUJ8_9BACI</name>
<evidence type="ECO:0000256" key="7">
    <source>
        <dbReference type="ARBA" id="ARBA00023288"/>
    </source>
</evidence>
<dbReference type="InterPro" id="IPR046953">
    <property type="entry name" value="Spore_GerAC-like_C"/>
</dbReference>
<comment type="caution">
    <text evidence="10">The sequence shown here is derived from an EMBL/GenBank/DDBJ whole genome shotgun (WGS) entry which is preliminary data.</text>
</comment>
<keyword evidence="11" id="KW-1185">Reference proteome</keyword>
<accession>A0A4V2NUJ8</accession>
<keyword evidence="3" id="KW-0309">Germination</keyword>
<sequence length="358" mass="40655">MIYRYFCIVVTVLLLSSCVEKSIIDDINIQSAVAIDLADDDKLKGMILVQNYLPDQAVENIRFTSTGKIRRDLLLNIQKKSSQQIVVGGLMVSIFGDKISKKGISEAIDAYQRDPGIGSRNYLATSSGSALKILEGEYGPRGNGTYLRNLLEHNIQYRDVPETNLHIFLRDYNSEWKDAFLPELRSINNEEVEISGISLFKRDKEIDVLPKDKMFYFKLLVDRHSNGNFLVELGENKTAMVKSIKSKRKIKMSRKNHSQMILNIHINGVVTEYTGKKMSKEIADVVEKELAKKVNAESLKLIKQFQEKGVDPIGFGLVYRSKHRGAIKKIKNWGENDYKNLSFKINTKVDISESGVIE</sequence>
<evidence type="ECO:0000313" key="10">
    <source>
        <dbReference type="EMBL" id="TCJ04748.1"/>
    </source>
</evidence>
<dbReference type="STRING" id="1742358.GCA_001439605_04783"/>
<evidence type="ECO:0000256" key="3">
    <source>
        <dbReference type="ARBA" id="ARBA00022544"/>
    </source>
</evidence>
<dbReference type="PANTHER" id="PTHR35789">
    <property type="entry name" value="SPORE GERMINATION PROTEIN B3"/>
    <property type="match status" value="1"/>
</dbReference>